<evidence type="ECO:0000313" key="3">
    <source>
        <dbReference type="Proteomes" id="UP000008181"/>
    </source>
</evidence>
<name>G2QZ53_THETT</name>
<feature type="region of interest" description="Disordered" evidence="1">
    <location>
        <begin position="1"/>
        <end position="74"/>
    </location>
</feature>
<dbReference type="HOGENOM" id="CLU_1994185_0_0_1"/>
<gene>
    <name evidence="2" type="ORF">THITE_110780</name>
</gene>
<protein>
    <submittedName>
        <fullName evidence="2">Uncharacterized protein</fullName>
    </submittedName>
</protein>
<dbReference type="Proteomes" id="UP000008181">
    <property type="component" value="Chromosome 2"/>
</dbReference>
<dbReference type="KEGG" id="ttt:THITE_110780"/>
<sequence>MPSTEQPATTPPTTVDSGLAASLIPPPKPSTTTTTTITSTTNTTPPISEDHPGTTRTGTVTRTSTSTSAAAATAAMEHTMAWKPALDRRQSWDPQEWKHDVQTRQCDAWTGARARAGAGGFSEAG</sequence>
<dbReference type="GeneID" id="11517963"/>
<keyword evidence="3" id="KW-1185">Reference proteome</keyword>
<evidence type="ECO:0000313" key="2">
    <source>
        <dbReference type="EMBL" id="AEO66289.1"/>
    </source>
</evidence>
<feature type="compositionally biased region" description="Low complexity" evidence="1">
    <location>
        <begin position="54"/>
        <end position="74"/>
    </location>
</feature>
<dbReference type="RefSeq" id="XP_003652625.1">
    <property type="nucleotide sequence ID" value="XM_003652577.1"/>
</dbReference>
<reference evidence="2 3" key="1">
    <citation type="journal article" date="2011" name="Nat. Biotechnol.">
        <title>Comparative genomic analysis of the thermophilic biomass-degrading fungi Myceliophthora thermophila and Thielavia terrestris.</title>
        <authorList>
            <person name="Berka R.M."/>
            <person name="Grigoriev I.V."/>
            <person name="Otillar R."/>
            <person name="Salamov A."/>
            <person name="Grimwood J."/>
            <person name="Reid I."/>
            <person name="Ishmael N."/>
            <person name="John T."/>
            <person name="Darmond C."/>
            <person name="Moisan M.-C."/>
            <person name="Henrissat B."/>
            <person name="Coutinho P.M."/>
            <person name="Lombard V."/>
            <person name="Natvig D.O."/>
            <person name="Lindquist E."/>
            <person name="Schmutz J."/>
            <person name="Lucas S."/>
            <person name="Harris P."/>
            <person name="Powlowski J."/>
            <person name="Bellemare A."/>
            <person name="Taylor D."/>
            <person name="Butler G."/>
            <person name="de Vries R.P."/>
            <person name="Allijn I.E."/>
            <person name="van den Brink J."/>
            <person name="Ushinsky S."/>
            <person name="Storms R."/>
            <person name="Powell A.J."/>
            <person name="Paulsen I.T."/>
            <person name="Elbourne L.D.H."/>
            <person name="Baker S.E."/>
            <person name="Magnuson J."/>
            <person name="LaBoissiere S."/>
            <person name="Clutterbuck A.J."/>
            <person name="Martinez D."/>
            <person name="Wogulis M."/>
            <person name="de Leon A.L."/>
            <person name="Rey M.W."/>
            <person name="Tsang A."/>
        </authorList>
    </citation>
    <scope>NUCLEOTIDE SEQUENCE [LARGE SCALE GENOMIC DNA]</scope>
    <source>
        <strain evidence="3">ATCC 38088 / NRRL 8126</strain>
    </source>
</reference>
<proteinExistence type="predicted"/>
<organism evidence="2 3">
    <name type="scientific">Thermothielavioides terrestris (strain ATCC 38088 / NRRL 8126)</name>
    <name type="common">Thielavia terrestris</name>
    <dbReference type="NCBI Taxonomy" id="578455"/>
    <lineage>
        <taxon>Eukaryota</taxon>
        <taxon>Fungi</taxon>
        <taxon>Dikarya</taxon>
        <taxon>Ascomycota</taxon>
        <taxon>Pezizomycotina</taxon>
        <taxon>Sordariomycetes</taxon>
        <taxon>Sordariomycetidae</taxon>
        <taxon>Sordariales</taxon>
        <taxon>Chaetomiaceae</taxon>
        <taxon>Thermothielavioides</taxon>
        <taxon>Thermothielavioides terrestris</taxon>
    </lineage>
</organism>
<feature type="compositionally biased region" description="Polar residues" evidence="1">
    <location>
        <begin position="1"/>
        <end position="16"/>
    </location>
</feature>
<dbReference type="OrthoDB" id="4590038at2759"/>
<dbReference type="eggNOG" id="ENOG502TD9U">
    <property type="taxonomic scope" value="Eukaryota"/>
</dbReference>
<dbReference type="EMBL" id="CP003010">
    <property type="protein sequence ID" value="AEO66289.1"/>
    <property type="molecule type" value="Genomic_DNA"/>
</dbReference>
<evidence type="ECO:0000256" key="1">
    <source>
        <dbReference type="SAM" id="MobiDB-lite"/>
    </source>
</evidence>
<dbReference type="AlphaFoldDB" id="G2QZ53"/>
<accession>G2QZ53</accession>
<feature type="compositionally biased region" description="Low complexity" evidence="1">
    <location>
        <begin position="30"/>
        <end position="47"/>
    </location>
</feature>